<dbReference type="InterPro" id="IPR046062">
    <property type="entry name" value="DUF6020"/>
</dbReference>
<feature type="transmembrane region" description="Helical" evidence="1">
    <location>
        <begin position="176"/>
        <end position="195"/>
    </location>
</feature>
<keyword evidence="1" id="KW-1133">Transmembrane helix</keyword>
<dbReference type="RefSeq" id="WP_183326579.1">
    <property type="nucleotide sequence ID" value="NZ_JACHHK010000001.1"/>
</dbReference>
<reference evidence="2 3" key="1">
    <citation type="submission" date="2020-08" db="EMBL/GenBank/DDBJ databases">
        <title>Genomic Encyclopedia of Type Strains, Phase IV (KMG-IV): sequencing the most valuable type-strain genomes for metagenomic binning, comparative biology and taxonomic classification.</title>
        <authorList>
            <person name="Goeker M."/>
        </authorList>
    </citation>
    <scope>NUCLEOTIDE SEQUENCE [LARGE SCALE GENOMIC DNA]</scope>
    <source>
        <strain evidence="2 3">DSM 25799</strain>
    </source>
</reference>
<evidence type="ECO:0000313" key="2">
    <source>
        <dbReference type="EMBL" id="MBB5182130.1"/>
    </source>
</evidence>
<dbReference type="Proteomes" id="UP000539953">
    <property type="component" value="Unassembled WGS sequence"/>
</dbReference>
<dbReference type="AlphaFoldDB" id="A0A7W8CV23"/>
<protein>
    <recommendedName>
        <fullName evidence="4">Glycosyltransferase RgtA/B/C/D-like domain-containing protein</fullName>
    </recommendedName>
</protein>
<organism evidence="2 3">
    <name type="scientific">Catenisphaera adipataccumulans</name>
    <dbReference type="NCBI Taxonomy" id="700500"/>
    <lineage>
        <taxon>Bacteria</taxon>
        <taxon>Bacillati</taxon>
        <taxon>Bacillota</taxon>
        <taxon>Erysipelotrichia</taxon>
        <taxon>Erysipelotrichales</taxon>
        <taxon>Erysipelotrichaceae</taxon>
        <taxon>Catenisphaera</taxon>
    </lineage>
</organism>
<gene>
    <name evidence="2" type="ORF">HNQ47_000133</name>
</gene>
<name>A0A7W8CV23_9FIRM</name>
<dbReference type="Pfam" id="PF19484">
    <property type="entry name" value="DUF6020"/>
    <property type="match status" value="1"/>
</dbReference>
<feature type="transmembrane region" description="Helical" evidence="1">
    <location>
        <begin position="523"/>
        <end position="541"/>
    </location>
</feature>
<evidence type="ECO:0008006" key="4">
    <source>
        <dbReference type="Google" id="ProtNLM"/>
    </source>
</evidence>
<keyword evidence="1" id="KW-0472">Membrane</keyword>
<feature type="transmembrane region" description="Helical" evidence="1">
    <location>
        <begin position="94"/>
        <end position="114"/>
    </location>
</feature>
<feature type="transmembrane region" description="Helical" evidence="1">
    <location>
        <begin position="298"/>
        <end position="322"/>
    </location>
</feature>
<keyword evidence="3" id="KW-1185">Reference proteome</keyword>
<feature type="transmembrane region" description="Helical" evidence="1">
    <location>
        <begin position="261"/>
        <end position="291"/>
    </location>
</feature>
<feature type="transmembrane region" description="Helical" evidence="1">
    <location>
        <begin position="152"/>
        <end position="169"/>
    </location>
</feature>
<comment type="caution">
    <text evidence="2">The sequence shown here is derived from an EMBL/GenBank/DDBJ whole genome shotgun (WGS) entry which is preliminary data.</text>
</comment>
<evidence type="ECO:0000313" key="3">
    <source>
        <dbReference type="Proteomes" id="UP000539953"/>
    </source>
</evidence>
<feature type="transmembrane region" description="Helical" evidence="1">
    <location>
        <begin position="464"/>
        <end position="491"/>
    </location>
</feature>
<dbReference type="EMBL" id="JACHHK010000001">
    <property type="protein sequence ID" value="MBB5182130.1"/>
    <property type="molecule type" value="Genomic_DNA"/>
</dbReference>
<accession>A0A7W8CV23</accession>
<keyword evidence="1" id="KW-0812">Transmembrane</keyword>
<sequence length="549" mass="64671">MKRNNRIILLFAILYSLCTILGISFLVDDSFSSIQKYPVLFSAGFLCLIFLFDRLLIRLLHAVDQPHEWKWFHRQHGHLYRKFKAQLEEHPMRTTIVSLSVTWLIYIIAFYPGIVSPDPTYEIVQFFQIPNKYSSYVNLIDPHQLLTSHHPVLHAVFIGSCVKLGLLLFHSTNIGLFIYTIVQTSVLMGTLAYTIKFMKEIGTSYRFRFLTLLCYCFVPVFPFYAVTDVKDVFYTCYVILFEIMVFRLVTQKIQWNWKRILSMIGLMILVCLARKNGIYVVAITLFVLLLSRVHRKQVMLLLVCIVSFYTIYNQAILPYFHITPGSPREMLSIPFQQTARYTKYYGDEMSADERKSIDRVLDLSDLAQRYNPERADPVKNKYNPDTTTQDLKNYFKTWAYEFTKHPLVYFEATIANTYGYYSPLKYRPYVYFRDRYILNQFGFDYQHNSLANLRAVLRAYGNSFVWILPFGLLINIGFNTWIVGFMVLYYICRKKYKAILCLVPAFVTFLVCLASPVNAYFRYIMPNVFSLYILAAMFHYFQKKRKDPA</sequence>
<feature type="transmembrane region" description="Helical" evidence="1">
    <location>
        <begin position="498"/>
        <end position="517"/>
    </location>
</feature>
<feature type="transmembrane region" description="Helical" evidence="1">
    <location>
        <begin position="232"/>
        <end position="249"/>
    </location>
</feature>
<feature type="transmembrane region" description="Helical" evidence="1">
    <location>
        <begin position="207"/>
        <end position="225"/>
    </location>
</feature>
<feature type="transmembrane region" description="Helical" evidence="1">
    <location>
        <begin position="7"/>
        <end position="27"/>
    </location>
</feature>
<evidence type="ECO:0000256" key="1">
    <source>
        <dbReference type="SAM" id="Phobius"/>
    </source>
</evidence>
<feature type="transmembrane region" description="Helical" evidence="1">
    <location>
        <begin position="39"/>
        <end position="57"/>
    </location>
</feature>
<proteinExistence type="predicted"/>